<keyword evidence="2" id="KW-1185">Reference proteome</keyword>
<reference evidence="1 2" key="1">
    <citation type="journal article" date="2023" name="Science">
        <title>Complex scaffold remodeling in plant triterpene biosynthesis.</title>
        <authorList>
            <person name="De La Pena R."/>
            <person name="Hodgson H."/>
            <person name="Liu J.C."/>
            <person name="Stephenson M.J."/>
            <person name="Martin A.C."/>
            <person name="Owen C."/>
            <person name="Harkess A."/>
            <person name="Leebens-Mack J."/>
            <person name="Jimenez L.E."/>
            <person name="Osbourn A."/>
            <person name="Sattely E.S."/>
        </authorList>
    </citation>
    <scope>NUCLEOTIDE SEQUENCE [LARGE SCALE GENOMIC DNA]</scope>
    <source>
        <strain evidence="2">cv. JPN11</strain>
        <tissue evidence="1">Leaf</tissue>
    </source>
</reference>
<organism evidence="1 2">
    <name type="scientific">Melia azedarach</name>
    <name type="common">Chinaberry tree</name>
    <dbReference type="NCBI Taxonomy" id="155640"/>
    <lineage>
        <taxon>Eukaryota</taxon>
        <taxon>Viridiplantae</taxon>
        <taxon>Streptophyta</taxon>
        <taxon>Embryophyta</taxon>
        <taxon>Tracheophyta</taxon>
        <taxon>Spermatophyta</taxon>
        <taxon>Magnoliopsida</taxon>
        <taxon>eudicotyledons</taxon>
        <taxon>Gunneridae</taxon>
        <taxon>Pentapetalae</taxon>
        <taxon>rosids</taxon>
        <taxon>malvids</taxon>
        <taxon>Sapindales</taxon>
        <taxon>Meliaceae</taxon>
        <taxon>Melia</taxon>
    </lineage>
</organism>
<dbReference type="EMBL" id="CM051404">
    <property type="protein sequence ID" value="KAJ4707371.1"/>
    <property type="molecule type" value="Genomic_DNA"/>
</dbReference>
<sequence length="796" mass="87852">MVEIYLRSRKHEVTRDRDGNLSIHAGMNSGCNDDILSANLHIWNPHGLDNLNEPIKVTEAYPSASSDVLGNTVYSKEEMERRVLSSNSHSGFQGLTSFCQDPGKGREAGFNLSNMHLENERQQKGWLPYSEPGRTTGNGRAISASFTREDFPMTSRSQQAKKKIFGVEICERNVGAPEDSLMLMQQQPFVPLSNVAQSESSSISSQRKLHSGFSHDMTTVQSSFTRSNKSSVTLMESPKVTEDRLLVRSNSQSIRSINAEASSQNYLCSSSQLKSKESRVCHSSNGFGHLNGINDGSSASERFAQDSRKKCRDIGSLVDGKSAEQKKADVVPLNRYQNEVISQCAKISANGTSKQNPDGGLSWLKGVPSCNGDSSEESQGSSQLNLHSLQNSFKQFVDKTEMMRKSCIQSNVQDSLSATCAVDAEHRRNETGECSSNKKILGFSISENPCISKELPLPSTPSKESCIALAVDNADSLKVESPNNKAQDAKSPRFGEQQKVEVQTEKGLINHSADSRHHIDLNLSVVDGEVEEEEYHAVPPGFESFQSQVKEPVDLLQTESGKVQEGPTRDAAEALVAISSSFMPPEVNTCCHQSTDTPVDPLQWFVDIISSHKSVIENEVGSVTTGEDSIRCEDIIPDGMDYFEYMTLNLAETEVEECCYQPQVFENPKPDNILAKRPRRGQGRRGRQRKDFQRDVLPTLTSLLKNEVTEDLQTIEGLIQATGGTWKSSLAMKTTRNGPGRRKRRLASTEVCPPETQVPKCKEVALEDGNLTGWGKRTRRPPRQRCLIASPPLAIK</sequence>
<evidence type="ECO:0000313" key="2">
    <source>
        <dbReference type="Proteomes" id="UP001164539"/>
    </source>
</evidence>
<evidence type="ECO:0000313" key="1">
    <source>
        <dbReference type="EMBL" id="KAJ4707371.1"/>
    </source>
</evidence>
<proteinExistence type="predicted"/>
<name>A0ACC1X7I5_MELAZ</name>
<gene>
    <name evidence="1" type="ORF">OWV82_020901</name>
</gene>
<accession>A0ACC1X7I5</accession>
<dbReference type="Proteomes" id="UP001164539">
    <property type="component" value="Chromosome 11"/>
</dbReference>
<protein>
    <submittedName>
        <fullName evidence="1">DUF863 domain-containing protein</fullName>
    </submittedName>
</protein>
<comment type="caution">
    <text evidence="1">The sequence shown here is derived from an EMBL/GenBank/DDBJ whole genome shotgun (WGS) entry which is preliminary data.</text>
</comment>